<feature type="domain" description="Cadherin" evidence="3">
    <location>
        <begin position="36"/>
        <end position="137"/>
    </location>
</feature>
<reference evidence="4 5" key="1">
    <citation type="submission" date="2013-03" db="EMBL/GenBank/DDBJ databases">
        <authorList>
            <person name="Warren W."/>
            <person name="Wilson R.K."/>
        </authorList>
    </citation>
    <scope>NUCLEOTIDE SEQUENCE</scope>
</reference>
<keyword evidence="5" id="KW-1185">Reference proteome</keyword>
<feature type="region of interest" description="Disordered" evidence="2">
    <location>
        <begin position="155"/>
        <end position="184"/>
    </location>
</feature>
<dbReference type="Gene3D" id="2.60.40.60">
    <property type="entry name" value="Cadherins"/>
    <property type="match status" value="1"/>
</dbReference>
<organism evidence="4 5">
    <name type="scientific">Macaca fascicularis</name>
    <name type="common">Crab-eating macaque</name>
    <name type="synonym">Cynomolgus monkey</name>
    <dbReference type="NCBI Taxonomy" id="9541"/>
    <lineage>
        <taxon>Eukaryota</taxon>
        <taxon>Metazoa</taxon>
        <taxon>Chordata</taxon>
        <taxon>Craniata</taxon>
        <taxon>Vertebrata</taxon>
        <taxon>Euteleostomi</taxon>
        <taxon>Mammalia</taxon>
        <taxon>Eutheria</taxon>
        <taxon>Euarchontoglires</taxon>
        <taxon>Primates</taxon>
        <taxon>Haplorrhini</taxon>
        <taxon>Catarrhini</taxon>
        <taxon>Cercopithecidae</taxon>
        <taxon>Cercopithecinae</taxon>
        <taxon>Macaca</taxon>
    </lineage>
</organism>
<evidence type="ECO:0000256" key="1">
    <source>
        <dbReference type="PROSITE-ProRule" id="PRU00043"/>
    </source>
</evidence>
<evidence type="ECO:0000259" key="3">
    <source>
        <dbReference type="PROSITE" id="PS50268"/>
    </source>
</evidence>
<dbReference type="GeneTree" id="ENSGT00940000161245"/>
<dbReference type="PROSITE" id="PS50268">
    <property type="entry name" value="CADHERIN_2"/>
    <property type="match status" value="1"/>
</dbReference>
<dbReference type="Proteomes" id="UP000233100">
    <property type="component" value="Chromosome 3"/>
</dbReference>
<dbReference type="AlphaFoldDB" id="A0A7N9IGK2"/>
<protein>
    <recommendedName>
        <fullName evidence="3">Cadherin domain-containing protein</fullName>
    </recommendedName>
</protein>
<keyword evidence="1" id="KW-0106">Calcium</keyword>
<reference evidence="4" key="3">
    <citation type="submission" date="2025-09" db="UniProtKB">
        <authorList>
            <consortium name="Ensembl"/>
        </authorList>
    </citation>
    <scope>IDENTIFICATION</scope>
</reference>
<dbReference type="CDD" id="cd11304">
    <property type="entry name" value="Cadherin_repeat"/>
    <property type="match status" value="1"/>
</dbReference>
<name>A0A7N9IGK2_MACFA</name>
<evidence type="ECO:0000313" key="4">
    <source>
        <dbReference type="Ensembl" id="ENSMFAP00000061487.1"/>
    </source>
</evidence>
<accession>A0A7N9IGK2</accession>
<dbReference type="GO" id="GO:0005509">
    <property type="term" value="F:calcium ion binding"/>
    <property type="evidence" value="ECO:0007669"/>
    <property type="project" value="UniProtKB-UniRule"/>
</dbReference>
<dbReference type="GO" id="GO:0007156">
    <property type="term" value="P:homophilic cell adhesion via plasma membrane adhesion molecules"/>
    <property type="evidence" value="ECO:0007669"/>
    <property type="project" value="InterPro"/>
</dbReference>
<evidence type="ECO:0000256" key="2">
    <source>
        <dbReference type="SAM" id="MobiDB-lite"/>
    </source>
</evidence>
<reference evidence="4" key="2">
    <citation type="submission" date="2025-08" db="UniProtKB">
        <authorList>
            <consortium name="Ensembl"/>
        </authorList>
    </citation>
    <scope>IDENTIFICATION</scope>
</reference>
<proteinExistence type="predicted"/>
<sequence>VPVPSKRLCIHVILHPFYSTGGEALHLILLPAIGNVAENSPSGTSVHKFSVKLSASLSPVIPGFPQIINSNPLTEAFRVIQLSGTYFEVVTTGKEQLDFETGPNIFDLQIYVKDEVGVTDLQVLTVQVTDVNEPPQFQGNLAEDRIHQDVHCSPAGGIREGPGGQRETEKVNKQTAVSLEKAAA</sequence>
<dbReference type="Ensembl" id="ENSMFAT00000100763.1">
    <property type="protein sequence ID" value="ENSMFAP00000061487.1"/>
    <property type="gene ID" value="ENSMFAG00000063987.1"/>
</dbReference>
<dbReference type="GO" id="GO:0016020">
    <property type="term" value="C:membrane"/>
    <property type="evidence" value="ECO:0007669"/>
    <property type="project" value="InterPro"/>
</dbReference>
<evidence type="ECO:0000313" key="5">
    <source>
        <dbReference type="Proteomes" id="UP000233100"/>
    </source>
</evidence>
<dbReference type="InterPro" id="IPR002126">
    <property type="entry name" value="Cadherin-like_dom"/>
</dbReference>